<dbReference type="Pfam" id="PF11374">
    <property type="entry name" value="DUF3176"/>
    <property type="match status" value="1"/>
</dbReference>
<evidence type="ECO:0000313" key="3">
    <source>
        <dbReference type="EMBL" id="KAF2403822.1"/>
    </source>
</evidence>
<dbReference type="PANTHER" id="PTHR35394:SF5">
    <property type="entry name" value="DUF3176 DOMAIN-CONTAINING PROTEIN"/>
    <property type="match status" value="1"/>
</dbReference>
<keyword evidence="4" id="KW-1185">Reference proteome</keyword>
<organism evidence="3 4">
    <name type="scientific">Trichodelitschia bisporula</name>
    <dbReference type="NCBI Taxonomy" id="703511"/>
    <lineage>
        <taxon>Eukaryota</taxon>
        <taxon>Fungi</taxon>
        <taxon>Dikarya</taxon>
        <taxon>Ascomycota</taxon>
        <taxon>Pezizomycotina</taxon>
        <taxon>Dothideomycetes</taxon>
        <taxon>Dothideomycetes incertae sedis</taxon>
        <taxon>Phaeotrichales</taxon>
        <taxon>Phaeotrichaceae</taxon>
        <taxon>Trichodelitschia</taxon>
    </lineage>
</organism>
<keyword evidence="2" id="KW-0472">Membrane</keyword>
<feature type="transmembrane region" description="Helical" evidence="2">
    <location>
        <begin position="55"/>
        <end position="79"/>
    </location>
</feature>
<feature type="transmembrane region" description="Helical" evidence="2">
    <location>
        <begin position="504"/>
        <end position="527"/>
    </location>
</feature>
<accession>A0A6G1I6D3</accession>
<evidence type="ECO:0000256" key="1">
    <source>
        <dbReference type="SAM" id="MobiDB-lite"/>
    </source>
</evidence>
<dbReference type="Proteomes" id="UP000799640">
    <property type="component" value="Unassembled WGS sequence"/>
</dbReference>
<feature type="transmembrane region" description="Helical" evidence="2">
    <location>
        <begin position="156"/>
        <end position="174"/>
    </location>
</feature>
<evidence type="ECO:0000256" key="2">
    <source>
        <dbReference type="SAM" id="Phobius"/>
    </source>
</evidence>
<feature type="transmembrane region" description="Helical" evidence="2">
    <location>
        <begin position="91"/>
        <end position="113"/>
    </location>
</feature>
<keyword evidence="2" id="KW-1133">Transmembrane helix</keyword>
<gene>
    <name evidence="3" type="ORF">EJ06DRAFT_546940</name>
</gene>
<reference evidence="3" key="1">
    <citation type="journal article" date="2020" name="Stud. Mycol.">
        <title>101 Dothideomycetes genomes: a test case for predicting lifestyles and emergence of pathogens.</title>
        <authorList>
            <person name="Haridas S."/>
            <person name="Albert R."/>
            <person name="Binder M."/>
            <person name="Bloem J."/>
            <person name="Labutti K."/>
            <person name="Salamov A."/>
            <person name="Andreopoulos B."/>
            <person name="Baker S."/>
            <person name="Barry K."/>
            <person name="Bills G."/>
            <person name="Bluhm B."/>
            <person name="Cannon C."/>
            <person name="Castanera R."/>
            <person name="Culley D."/>
            <person name="Daum C."/>
            <person name="Ezra D."/>
            <person name="Gonzalez J."/>
            <person name="Henrissat B."/>
            <person name="Kuo A."/>
            <person name="Liang C."/>
            <person name="Lipzen A."/>
            <person name="Lutzoni F."/>
            <person name="Magnuson J."/>
            <person name="Mondo S."/>
            <person name="Nolan M."/>
            <person name="Ohm R."/>
            <person name="Pangilinan J."/>
            <person name="Park H.-J."/>
            <person name="Ramirez L."/>
            <person name="Alfaro M."/>
            <person name="Sun H."/>
            <person name="Tritt A."/>
            <person name="Yoshinaga Y."/>
            <person name="Zwiers L.-H."/>
            <person name="Turgeon B."/>
            <person name="Goodwin S."/>
            <person name="Spatafora J."/>
            <person name="Crous P."/>
            <person name="Grigoriev I."/>
        </authorList>
    </citation>
    <scope>NUCLEOTIDE SEQUENCE</scope>
    <source>
        <strain evidence="3">CBS 262.69</strain>
    </source>
</reference>
<dbReference type="OrthoDB" id="5376804at2759"/>
<sequence length="586" mass="64095">MSSPPYTPLGTQYEHPIQGHEMGDYSSSTASDKRAFAQGNLIPARGRTSWILDGWIWEILGLILSICCLGALIGILIWVNGKPLSDWDVPISLNATVAVFSTVIKSVLLMVVAECISQLKWFHFGRMHTLYDMELFDQASRGPYGSMILLLKVRNVLAWLGAIITIVALAIDPFSQQILAFPQRDVVQNNASVAKFGFSHSFYSGAIASGLGGFGYYGQQWAQDVQMRGAIARGLYGIDVSPQFTCASSCTWPGPYVTLGYTSTCQNVTEASLKTMKCGRDKGGGGSVCNMTTPRGIDLQVVFIPTEIATVLYVNSTAEMMHFRFDANQNVRANASNEVIAFAVYQRNAKDAENPPTNVTAAQEIVECQIRHVAHKYSNLSTSGPTLNIGKTEVIDLPVGIYEDRPDRPIWFNHTDLPALSINAVDWQSVQDYLLRGIFNGTIFAGGQPSQEAIVQAAGFFGKNVTSIVERMTASMTERLRTGPQQQAATGITMGSQPFVHVRWVWMSLSIITAVLVALLLLATALYRGNGRETALWKSSAAALLFYQLEGWQSNAVIPTRTVLEEQTKVLRAKLDNKGTMSFTAG</sequence>
<dbReference type="PANTHER" id="PTHR35394">
    <property type="entry name" value="DUF3176 DOMAIN-CONTAINING PROTEIN"/>
    <property type="match status" value="1"/>
</dbReference>
<dbReference type="InterPro" id="IPR021514">
    <property type="entry name" value="DUF3176"/>
</dbReference>
<dbReference type="AlphaFoldDB" id="A0A6G1I6D3"/>
<name>A0A6G1I6D3_9PEZI</name>
<dbReference type="EMBL" id="ML996689">
    <property type="protein sequence ID" value="KAF2403822.1"/>
    <property type="molecule type" value="Genomic_DNA"/>
</dbReference>
<proteinExistence type="predicted"/>
<evidence type="ECO:0000313" key="4">
    <source>
        <dbReference type="Proteomes" id="UP000799640"/>
    </source>
</evidence>
<protein>
    <submittedName>
        <fullName evidence="3">Uncharacterized protein</fullName>
    </submittedName>
</protein>
<keyword evidence="2" id="KW-0812">Transmembrane</keyword>
<feature type="region of interest" description="Disordered" evidence="1">
    <location>
        <begin position="1"/>
        <end position="28"/>
    </location>
</feature>